<proteinExistence type="predicted"/>
<gene>
    <name evidence="1" type="ORF">HPB47_012718</name>
</gene>
<dbReference type="Proteomes" id="UP000805193">
    <property type="component" value="Unassembled WGS sequence"/>
</dbReference>
<organism evidence="1 2">
    <name type="scientific">Ixodes persulcatus</name>
    <name type="common">Taiga tick</name>
    <dbReference type="NCBI Taxonomy" id="34615"/>
    <lineage>
        <taxon>Eukaryota</taxon>
        <taxon>Metazoa</taxon>
        <taxon>Ecdysozoa</taxon>
        <taxon>Arthropoda</taxon>
        <taxon>Chelicerata</taxon>
        <taxon>Arachnida</taxon>
        <taxon>Acari</taxon>
        <taxon>Parasitiformes</taxon>
        <taxon>Ixodida</taxon>
        <taxon>Ixodoidea</taxon>
        <taxon>Ixodidae</taxon>
        <taxon>Ixodinae</taxon>
        <taxon>Ixodes</taxon>
    </lineage>
</organism>
<keyword evidence="2" id="KW-1185">Reference proteome</keyword>
<reference evidence="1 2" key="1">
    <citation type="journal article" date="2020" name="Cell">
        <title>Large-Scale Comparative Analyses of Tick Genomes Elucidate Their Genetic Diversity and Vector Capacities.</title>
        <authorList>
            <consortium name="Tick Genome and Microbiome Consortium (TIGMIC)"/>
            <person name="Jia N."/>
            <person name="Wang J."/>
            <person name="Shi W."/>
            <person name="Du L."/>
            <person name="Sun Y."/>
            <person name="Zhan W."/>
            <person name="Jiang J.F."/>
            <person name="Wang Q."/>
            <person name="Zhang B."/>
            <person name="Ji P."/>
            <person name="Bell-Sakyi L."/>
            <person name="Cui X.M."/>
            <person name="Yuan T.T."/>
            <person name="Jiang B.G."/>
            <person name="Yang W.F."/>
            <person name="Lam T.T."/>
            <person name="Chang Q.C."/>
            <person name="Ding S.J."/>
            <person name="Wang X.J."/>
            <person name="Zhu J.G."/>
            <person name="Ruan X.D."/>
            <person name="Zhao L."/>
            <person name="Wei J.T."/>
            <person name="Ye R.Z."/>
            <person name="Que T.C."/>
            <person name="Du C.H."/>
            <person name="Zhou Y.H."/>
            <person name="Cheng J.X."/>
            <person name="Dai P.F."/>
            <person name="Guo W.B."/>
            <person name="Han X.H."/>
            <person name="Huang E.J."/>
            <person name="Li L.F."/>
            <person name="Wei W."/>
            <person name="Gao Y.C."/>
            <person name="Liu J.Z."/>
            <person name="Shao H.Z."/>
            <person name="Wang X."/>
            <person name="Wang C.C."/>
            <person name="Yang T.C."/>
            <person name="Huo Q.B."/>
            <person name="Li W."/>
            <person name="Chen H.Y."/>
            <person name="Chen S.E."/>
            <person name="Zhou L.G."/>
            <person name="Ni X.B."/>
            <person name="Tian J.H."/>
            <person name="Sheng Y."/>
            <person name="Liu T."/>
            <person name="Pan Y.S."/>
            <person name="Xia L.Y."/>
            <person name="Li J."/>
            <person name="Zhao F."/>
            <person name="Cao W.C."/>
        </authorList>
    </citation>
    <scope>NUCLEOTIDE SEQUENCE [LARGE SCALE GENOMIC DNA]</scope>
    <source>
        <strain evidence="1">Iper-2018</strain>
    </source>
</reference>
<comment type="caution">
    <text evidence="1">The sequence shown here is derived from an EMBL/GenBank/DDBJ whole genome shotgun (WGS) entry which is preliminary data.</text>
</comment>
<dbReference type="EMBL" id="JABSTQ010011548">
    <property type="protein sequence ID" value="KAG0410164.1"/>
    <property type="molecule type" value="Genomic_DNA"/>
</dbReference>
<name>A0AC60NSQ0_IXOPE</name>
<evidence type="ECO:0000313" key="2">
    <source>
        <dbReference type="Proteomes" id="UP000805193"/>
    </source>
</evidence>
<protein>
    <submittedName>
        <fullName evidence="1">Uncharacterized protein</fullName>
    </submittedName>
</protein>
<sequence length="316" mass="36099">MPGTQNDNVYRDVAGVYVSHIFKELNVRSALSYKTRPGDVFVVGFPKCGTTWMQFIILAIYNDGATSKDLSEFLQKSPFLEYVGSEAVLASPNGGPIKTHLQYDKAPSSEQAKYVYICRNPYDCCVSFYHHTTKFPVYRFEDGTFEEFLTMFLAGKVDFGDYFDHILSWYKHRNKPNILWVNYEDLKRDTRSHVLKIALFLGEHHATRLLKHPQIMDKILETTSIVTMKGFNSEMRNITLAAKSNKDVQGGSERAPFNATSTLLQKPMTGDFFRKGVTGDWVNHFTSDQVRRMKARIAEKTTGSDICKLWEGLNLP</sequence>
<evidence type="ECO:0000313" key="1">
    <source>
        <dbReference type="EMBL" id="KAG0410164.1"/>
    </source>
</evidence>
<accession>A0AC60NSQ0</accession>